<organism evidence="1 2">
    <name type="scientific">Fibrivirga algicola</name>
    <dbReference type="NCBI Taxonomy" id="2950420"/>
    <lineage>
        <taxon>Bacteria</taxon>
        <taxon>Pseudomonadati</taxon>
        <taxon>Bacteroidota</taxon>
        <taxon>Cytophagia</taxon>
        <taxon>Cytophagales</taxon>
        <taxon>Spirosomataceae</taxon>
        <taxon>Fibrivirga</taxon>
    </lineage>
</organism>
<reference evidence="1" key="1">
    <citation type="submission" date="2024-05" db="EMBL/GenBank/DDBJ databases">
        <authorList>
            <person name="Jung D.-H."/>
        </authorList>
    </citation>
    <scope>NUCLEOTIDE SEQUENCE</scope>
    <source>
        <strain evidence="1">JA-25</strain>
    </source>
</reference>
<sequence>MKLVVIGHLLIHLAIGHAMGQVASTGSAEKRVFLTSVLGIAVPGLSELTTELNRAGYLSLPSTFLTRGAGLVTTFPKVRLATLVTFTSYSGTTTDLNRSSWARGTQVGTSLGVFLSRSERVQFIPYVGLAYSFFGTRVSETAPASTVFPGYLAGPANQQYVGAEQFMGNVGLHLAKSGLGQGALSQKLILGLRAGYMLPGVQPKVADQ</sequence>
<dbReference type="RefSeq" id="WP_166692038.1">
    <property type="nucleotide sequence ID" value="NZ_WAEL01000004.1"/>
</dbReference>
<dbReference type="Proteomes" id="UP000606008">
    <property type="component" value="Unassembled WGS sequence"/>
</dbReference>
<evidence type="ECO:0008006" key="3">
    <source>
        <dbReference type="Google" id="ProtNLM"/>
    </source>
</evidence>
<dbReference type="EMBL" id="WAEL01000004">
    <property type="protein sequence ID" value="NID10849.1"/>
    <property type="molecule type" value="Genomic_DNA"/>
</dbReference>
<name>A0ABX0QF64_9BACT</name>
<keyword evidence="2" id="KW-1185">Reference proteome</keyword>
<protein>
    <recommendedName>
        <fullName evidence="3">Outer membrane protein beta-barrel domain-containing protein</fullName>
    </recommendedName>
</protein>
<proteinExistence type="predicted"/>
<gene>
    <name evidence="1" type="ORF">F7231_11775</name>
</gene>
<evidence type="ECO:0000313" key="2">
    <source>
        <dbReference type="Proteomes" id="UP000606008"/>
    </source>
</evidence>
<accession>A0ABX0QF64</accession>
<evidence type="ECO:0000313" key="1">
    <source>
        <dbReference type="EMBL" id="NID10849.1"/>
    </source>
</evidence>
<comment type="caution">
    <text evidence="1">The sequence shown here is derived from an EMBL/GenBank/DDBJ whole genome shotgun (WGS) entry which is preliminary data.</text>
</comment>